<dbReference type="PANTHER" id="PTHR12126">
    <property type="entry name" value="NADH-UBIQUINONE OXIDOREDUCTASE 39 KDA SUBUNIT-RELATED"/>
    <property type="match status" value="1"/>
</dbReference>
<comment type="caution">
    <text evidence="2">The sequence shown here is derived from an EMBL/GenBank/DDBJ whole genome shotgun (WGS) entry which is preliminary data.</text>
</comment>
<dbReference type="OrthoDB" id="9776313at2"/>
<dbReference type="Pfam" id="PF01370">
    <property type="entry name" value="Epimerase"/>
    <property type="match status" value="1"/>
</dbReference>
<proteinExistence type="predicted"/>
<dbReference type="InterPro" id="IPR051207">
    <property type="entry name" value="ComplexI_NDUFA9_subunit"/>
</dbReference>
<dbReference type="EMBL" id="WTYL01000002">
    <property type="protein sequence ID" value="MXP44836.1"/>
    <property type="molecule type" value="Genomic_DNA"/>
</dbReference>
<dbReference type="AlphaFoldDB" id="A0A845B3S1"/>
<dbReference type="Gene3D" id="3.40.50.720">
    <property type="entry name" value="NAD(P)-binding Rossmann-like Domain"/>
    <property type="match status" value="1"/>
</dbReference>
<evidence type="ECO:0000313" key="3">
    <source>
        <dbReference type="Proteomes" id="UP000431922"/>
    </source>
</evidence>
<organism evidence="2 3">
    <name type="scientific">Allopontixanthobacter sediminis</name>
    <dbReference type="NCBI Taxonomy" id="1689985"/>
    <lineage>
        <taxon>Bacteria</taxon>
        <taxon>Pseudomonadati</taxon>
        <taxon>Pseudomonadota</taxon>
        <taxon>Alphaproteobacteria</taxon>
        <taxon>Sphingomonadales</taxon>
        <taxon>Erythrobacteraceae</taxon>
        <taxon>Allopontixanthobacter</taxon>
    </lineage>
</organism>
<accession>A0A845B3S1</accession>
<protein>
    <submittedName>
        <fullName evidence="2">SDR family NAD(P)-dependent oxidoreductase</fullName>
    </submittedName>
</protein>
<name>A0A845B3S1_9SPHN</name>
<dbReference type="SUPFAM" id="SSF51735">
    <property type="entry name" value="NAD(P)-binding Rossmann-fold domains"/>
    <property type="match status" value="1"/>
</dbReference>
<evidence type="ECO:0000313" key="2">
    <source>
        <dbReference type="EMBL" id="MXP44836.1"/>
    </source>
</evidence>
<dbReference type="RefSeq" id="WP_160756382.1">
    <property type="nucleotide sequence ID" value="NZ_WTYL01000002.1"/>
</dbReference>
<sequence>MASGRTLQDKLVVITGGSGFFGRHVAQALLDQGARLRIASRNPEKAFVLKPLANLGQIQFARCDVTNPASVKAAMIGADAVVNLVGAFDGDLMQLIAGGAENVAEAAADAGAGAMVHISAIGADLNSEAEYARAKAQSELDVLAAFPSATVLRPSLLFGEDDGFLALFSGMISTLPVLPVFAPHAPLQMLFVDDAADAVVAALANPGTHGGKTYEIAGDEAITMLELHQRIAAAQGRKRIFIEMPDTVSGIFAALPGTPMGRDQWILLKQGNVPSGKHPGIHKLGIDPRPLELFLERWMVKYRKHGRFAQRMPGGGA</sequence>
<evidence type="ECO:0000259" key="1">
    <source>
        <dbReference type="Pfam" id="PF01370"/>
    </source>
</evidence>
<dbReference type="InterPro" id="IPR001509">
    <property type="entry name" value="Epimerase_deHydtase"/>
</dbReference>
<reference evidence="2 3" key="1">
    <citation type="submission" date="2019-12" db="EMBL/GenBank/DDBJ databases">
        <title>Genomic-based taxomic classification of the family Erythrobacteraceae.</title>
        <authorList>
            <person name="Xu L."/>
        </authorList>
    </citation>
    <scope>NUCLEOTIDE SEQUENCE [LARGE SCALE GENOMIC DNA]</scope>
    <source>
        <strain evidence="2 3">KCTC 42453</strain>
    </source>
</reference>
<keyword evidence="3" id="KW-1185">Reference proteome</keyword>
<gene>
    <name evidence="2" type="ORF">GRI65_10240</name>
</gene>
<dbReference type="InterPro" id="IPR036291">
    <property type="entry name" value="NAD(P)-bd_dom_sf"/>
</dbReference>
<dbReference type="Proteomes" id="UP000431922">
    <property type="component" value="Unassembled WGS sequence"/>
</dbReference>
<dbReference type="PANTHER" id="PTHR12126:SF11">
    <property type="entry name" value="NADH DEHYDROGENASE [UBIQUINONE] 1 ALPHA SUBCOMPLEX SUBUNIT 9, MITOCHONDRIAL"/>
    <property type="match status" value="1"/>
</dbReference>
<dbReference type="GO" id="GO:0044877">
    <property type="term" value="F:protein-containing complex binding"/>
    <property type="evidence" value="ECO:0007669"/>
    <property type="project" value="TreeGrafter"/>
</dbReference>
<feature type="domain" description="NAD-dependent epimerase/dehydratase" evidence="1">
    <location>
        <begin position="12"/>
        <end position="217"/>
    </location>
</feature>